<proteinExistence type="predicted"/>
<reference evidence="1" key="1">
    <citation type="journal article" date="2019" name="Sci. Rep.">
        <title>Draft genome of Tanacetum cinerariifolium, the natural source of mosquito coil.</title>
        <authorList>
            <person name="Yamashiro T."/>
            <person name="Shiraishi A."/>
            <person name="Satake H."/>
            <person name="Nakayama K."/>
        </authorList>
    </citation>
    <scope>NUCLEOTIDE SEQUENCE</scope>
</reference>
<comment type="caution">
    <text evidence="1">The sequence shown here is derived from an EMBL/GenBank/DDBJ whole genome shotgun (WGS) entry which is preliminary data.</text>
</comment>
<feature type="non-terminal residue" evidence="1">
    <location>
        <position position="1"/>
    </location>
</feature>
<name>A0A699X9T6_TANCI</name>
<organism evidence="1">
    <name type="scientific">Tanacetum cinerariifolium</name>
    <name type="common">Dalmatian daisy</name>
    <name type="synonym">Chrysanthemum cinerariifolium</name>
    <dbReference type="NCBI Taxonomy" id="118510"/>
    <lineage>
        <taxon>Eukaryota</taxon>
        <taxon>Viridiplantae</taxon>
        <taxon>Streptophyta</taxon>
        <taxon>Embryophyta</taxon>
        <taxon>Tracheophyta</taxon>
        <taxon>Spermatophyta</taxon>
        <taxon>Magnoliopsida</taxon>
        <taxon>eudicotyledons</taxon>
        <taxon>Gunneridae</taxon>
        <taxon>Pentapetalae</taxon>
        <taxon>asterids</taxon>
        <taxon>campanulids</taxon>
        <taxon>Asterales</taxon>
        <taxon>Asteraceae</taxon>
        <taxon>Asteroideae</taxon>
        <taxon>Anthemideae</taxon>
        <taxon>Anthemidinae</taxon>
        <taxon>Tanacetum</taxon>
    </lineage>
</organism>
<sequence>VPSAVANIANVATESNGIGGGVNVTWTVRSEDEWIPTLPEVKEITGIEEYKLRSNWGIYSYRLDIKVAATGGI</sequence>
<protein>
    <submittedName>
        <fullName evidence="1">Uncharacterized protein</fullName>
    </submittedName>
</protein>
<evidence type="ECO:0000313" key="1">
    <source>
        <dbReference type="EMBL" id="GFD56625.1"/>
    </source>
</evidence>
<accession>A0A699X9T6</accession>
<gene>
    <name evidence="1" type="ORF">Tci_928594</name>
</gene>
<dbReference type="EMBL" id="BKCJ011831632">
    <property type="protein sequence ID" value="GFD56625.1"/>
    <property type="molecule type" value="Genomic_DNA"/>
</dbReference>
<dbReference type="AlphaFoldDB" id="A0A699X9T6"/>